<dbReference type="Proteomes" id="UP000461670">
    <property type="component" value="Unassembled WGS sequence"/>
</dbReference>
<dbReference type="InterPro" id="IPR037294">
    <property type="entry name" value="ABC_BtuC-like"/>
</dbReference>
<evidence type="ECO:0000313" key="10">
    <source>
        <dbReference type="Proteomes" id="UP000461670"/>
    </source>
</evidence>
<keyword evidence="5 8" id="KW-0812">Transmembrane</keyword>
<feature type="transmembrane region" description="Helical" evidence="8">
    <location>
        <begin position="6"/>
        <end position="26"/>
    </location>
</feature>
<accession>A0A7V8JRT7</accession>
<evidence type="ECO:0000256" key="8">
    <source>
        <dbReference type="SAM" id="Phobius"/>
    </source>
</evidence>
<keyword evidence="3" id="KW-0813">Transport</keyword>
<sequence>MPPQRLVLAGVGLSAAAGALVVMLLARSPLHIATTAYAWLAGSVFGATLPSVASLAACLALLLPLLAGLARGLPLLALGEDGARSLGLPLARQRLLTALAAVGLAAAAIAHVGAMAFVDLIASHLARRLGCRGAMVLAAGAFWIGALLVVAADLAARTLFQPLDVPAGILVAALGACFFVYLLARPAARGSSS</sequence>
<evidence type="ECO:0000256" key="1">
    <source>
        <dbReference type="ARBA" id="ARBA00004651"/>
    </source>
</evidence>
<dbReference type="PANTHER" id="PTHR30472:SF37">
    <property type="entry name" value="FE(3+) DICITRATE TRANSPORT SYSTEM PERMEASE PROTEIN FECD-RELATED"/>
    <property type="match status" value="1"/>
</dbReference>
<organism evidence="9 10">
    <name type="scientific">Paracidovorax wautersii</name>
    <dbReference type="NCBI Taxonomy" id="1177982"/>
    <lineage>
        <taxon>Bacteria</taxon>
        <taxon>Pseudomonadati</taxon>
        <taxon>Pseudomonadota</taxon>
        <taxon>Betaproteobacteria</taxon>
        <taxon>Burkholderiales</taxon>
        <taxon>Comamonadaceae</taxon>
        <taxon>Paracidovorax</taxon>
    </lineage>
</organism>
<keyword evidence="6 8" id="KW-1133">Transmembrane helix</keyword>
<feature type="transmembrane region" description="Helical" evidence="8">
    <location>
        <begin position="38"/>
        <end position="66"/>
    </location>
</feature>
<dbReference type="SUPFAM" id="SSF81345">
    <property type="entry name" value="ABC transporter involved in vitamin B12 uptake, BtuC"/>
    <property type="match status" value="1"/>
</dbReference>
<feature type="transmembrane region" description="Helical" evidence="8">
    <location>
        <begin position="95"/>
        <end position="122"/>
    </location>
</feature>
<evidence type="ECO:0000256" key="6">
    <source>
        <dbReference type="ARBA" id="ARBA00022989"/>
    </source>
</evidence>
<gene>
    <name evidence="9" type="primary">yfhA</name>
    <name evidence="9" type="ORF">GAK30_00544</name>
</gene>
<dbReference type="Pfam" id="PF01032">
    <property type="entry name" value="FecCD"/>
    <property type="match status" value="1"/>
</dbReference>
<evidence type="ECO:0000256" key="3">
    <source>
        <dbReference type="ARBA" id="ARBA00022448"/>
    </source>
</evidence>
<evidence type="ECO:0000256" key="4">
    <source>
        <dbReference type="ARBA" id="ARBA00022475"/>
    </source>
</evidence>
<evidence type="ECO:0000256" key="2">
    <source>
        <dbReference type="ARBA" id="ARBA00007935"/>
    </source>
</evidence>
<dbReference type="GO" id="GO:0033214">
    <property type="term" value="P:siderophore-iron import into cell"/>
    <property type="evidence" value="ECO:0007669"/>
    <property type="project" value="TreeGrafter"/>
</dbReference>
<evidence type="ECO:0000256" key="7">
    <source>
        <dbReference type="ARBA" id="ARBA00023136"/>
    </source>
</evidence>
<feature type="transmembrane region" description="Helical" evidence="8">
    <location>
        <begin position="134"/>
        <end position="155"/>
    </location>
</feature>
<dbReference type="Gene3D" id="1.10.3470.10">
    <property type="entry name" value="ABC transporter involved in vitamin B12 uptake, BtuC"/>
    <property type="match status" value="1"/>
</dbReference>
<comment type="similarity">
    <text evidence="2">Belongs to the binding-protein-dependent transport system permease family. FecCD subfamily.</text>
</comment>
<dbReference type="EMBL" id="WNDQ01000005">
    <property type="protein sequence ID" value="KAF1023341.1"/>
    <property type="molecule type" value="Genomic_DNA"/>
</dbReference>
<comment type="subcellular location">
    <subcellularLocation>
        <location evidence="1">Cell membrane</location>
        <topology evidence="1">Multi-pass membrane protein</topology>
    </subcellularLocation>
</comment>
<protein>
    <submittedName>
        <fullName evidence="9">Putative siderophore transport system permease protein YfhA</fullName>
    </submittedName>
</protein>
<proteinExistence type="inferred from homology"/>
<evidence type="ECO:0000256" key="5">
    <source>
        <dbReference type="ARBA" id="ARBA00022692"/>
    </source>
</evidence>
<keyword evidence="7 8" id="KW-0472">Membrane</keyword>
<keyword evidence="4" id="KW-1003">Cell membrane</keyword>
<name>A0A7V8JRT7_9BURK</name>
<dbReference type="InterPro" id="IPR000522">
    <property type="entry name" value="ABC_transptr_permease_BtuC"/>
</dbReference>
<dbReference type="GO" id="GO:0022857">
    <property type="term" value="F:transmembrane transporter activity"/>
    <property type="evidence" value="ECO:0007669"/>
    <property type="project" value="InterPro"/>
</dbReference>
<evidence type="ECO:0000313" key="9">
    <source>
        <dbReference type="EMBL" id="KAF1023341.1"/>
    </source>
</evidence>
<comment type="caution">
    <text evidence="9">The sequence shown here is derived from an EMBL/GenBank/DDBJ whole genome shotgun (WGS) entry which is preliminary data.</text>
</comment>
<feature type="transmembrane region" description="Helical" evidence="8">
    <location>
        <begin position="167"/>
        <end position="184"/>
    </location>
</feature>
<dbReference type="GO" id="GO:0005886">
    <property type="term" value="C:plasma membrane"/>
    <property type="evidence" value="ECO:0007669"/>
    <property type="project" value="UniProtKB-SubCell"/>
</dbReference>
<reference evidence="10" key="1">
    <citation type="journal article" date="2020" name="MBio">
        <title>Horizontal gene transfer to a defensive symbiont with a reduced genome amongst a multipartite beetle microbiome.</title>
        <authorList>
            <person name="Waterworth S.C."/>
            <person name="Florez L.V."/>
            <person name="Rees E.R."/>
            <person name="Hertweck C."/>
            <person name="Kaltenpoth M."/>
            <person name="Kwan J.C."/>
        </authorList>
    </citation>
    <scope>NUCLEOTIDE SEQUENCE [LARGE SCALE GENOMIC DNA]</scope>
</reference>
<dbReference type="PANTHER" id="PTHR30472">
    <property type="entry name" value="FERRIC ENTEROBACTIN TRANSPORT SYSTEM PERMEASE PROTEIN"/>
    <property type="match status" value="1"/>
</dbReference>
<dbReference type="AlphaFoldDB" id="A0A7V8JRT7"/>